<dbReference type="InterPro" id="IPR029035">
    <property type="entry name" value="DHS-like_NAD/FAD-binding_dom"/>
</dbReference>
<dbReference type="GO" id="GO:0070204">
    <property type="term" value="F:2-succinyl-5-enolpyruvyl-6-hydroxy-3-cyclohexene-1-carboxylic-acid synthase activity"/>
    <property type="evidence" value="ECO:0007669"/>
    <property type="project" value="UniProtKB-EC"/>
</dbReference>
<dbReference type="EMBL" id="CCEJ010000003">
    <property type="protein sequence ID" value="CDR33683.1"/>
    <property type="molecule type" value="Genomic_DNA"/>
</dbReference>
<dbReference type="Proteomes" id="UP000031552">
    <property type="component" value="Unassembled WGS sequence"/>
</dbReference>
<keyword evidence="2 8" id="KW-0808">Transferase</keyword>
<evidence type="ECO:0000256" key="1">
    <source>
        <dbReference type="ARBA" id="ARBA00022428"/>
    </source>
</evidence>
<accession>A0A090D1R1</accession>
<dbReference type="STRING" id="1437425.CSEC_0855"/>
<keyword evidence="1" id="KW-0474">Menaquinone biosynthesis</keyword>
<dbReference type="InterPro" id="IPR029061">
    <property type="entry name" value="THDP-binding"/>
</dbReference>
<keyword evidence="6" id="KW-0464">Manganese</keyword>
<dbReference type="GO" id="GO:0030976">
    <property type="term" value="F:thiamine pyrophosphate binding"/>
    <property type="evidence" value="ECO:0007669"/>
    <property type="project" value="InterPro"/>
</dbReference>
<keyword evidence="4" id="KW-0460">Magnesium</keyword>
<dbReference type="InterPro" id="IPR004433">
    <property type="entry name" value="MenaQ_synth_MenD"/>
</dbReference>
<dbReference type="PANTHER" id="PTHR42916:SF1">
    <property type="entry name" value="PROTEIN PHYLLO, CHLOROPLASTIC"/>
    <property type="match status" value="1"/>
</dbReference>
<protein>
    <submittedName>
        <fullName evidence="8">2-succinyl-5-enolpyruvyl-6-hydroxy-3-cyclohexene-1-carboxylate synthase</fullName>
        <ecNumber evidence="8">2.2.1.9</ecNumber>
    </submittedName>
</protein>
<gene>
    <name evidence="8" type="primary">menD</name>
    <name evidence="8" type="ORF">CSEC_0855</name>
</gene>
<dbReference type="NCBIfam" id="TIGR00173">
    <property type="entry name" value="menD"/>
    <property type="match status" value="1"/>
</dbReference>
<feature type="domain" description="Thiamine pyrophosphate enzyme N-terminal TPP-binding" evidence="7">
    <location>
        <begin position="1"/>
        <end position="110"/>
    </location>
</feature>
<evidence type="ECO:0000256" key="5">
    <source>
        <dbReference type="ARBA" id="ARBA00023052"/>
    </source>
</evidence>
<dbReference type="EC" id="2.2.1.9" evidence="8"/>
<dbReference type="GO" id="GO:0046872">
    <property type="term" value="F:metal ion binding"/>
    <property type="evidence" value="ECO:0007669"/>
    <property type="project" value="UniProtKB-KW"/>
</dbReference>
<reference evidence="8" key="2">
    <citation type="submission" date="2014-09" db="EMBL/GenBank/DDBJ databases">
        <title>Criblamydia sequanensis harbors a mega-plasmid encoding arsenite resistance.</title>
        <authorList>
            <person name="Bertelli C."/>
            <person name="Goesmann A."/>
            <person name="Greub G."/>
        </authorList>
    </citation>
    <scope>NUCLEOTIDE SEQUENCE [LARGE SCALE GENOMIC DNA]</scope>
    <source>
        <strain evidence="8">CRIB-18</strain>
    </source>
</reference>
<evidence type="ECO:0000256" key="6">
    <source>
        <dbReference type="ARBA" id="ARBA00023211"/>
    </source>
</evidence>
<evidence type="ECO:0000256" key="2">
    <source>
        <dbReference type="ARBA" id="ARBA00022679"/>
    </source>
</evidence>
<evidence type="ECO:0000259" key="7">
    <source>
        <dbReference type="Pfam" id="PF02776"/>
    </source>
</evidence>
<dbReference type="SUPFAM" id="SSF52518">
    <property type="entry name" value="Thiamin diphosphate-binding fold (THDP-binding)"/>
    <property type="match status" value="2"/>
</dbReference>
<dbReference type="Pfam" id="PF02776">
    <property type="entry name" value="TPP_enzyme_N"/>
    <property type="match status" value="1"/>
</dbReference>
<dbReference type="PIRSF" id="PIRSF004983">
    <property type="entry name" value="MenD"/>
    <property type="match status" value="1"/>
</dbReference>
<evidence type="ECO:0000313" key="8">
    <source>
        <dbReference type="EMBL" id="CDR33683.1"/>
    </source>
</evidence>
<keyword evidence="9" id="KW-1185">Reference proteome</keyword>
<sequence>MVKALAKLGVRDWCLSPGIRNTALIDCVMTSSEIEKHLFFDDRAASFFALGRARLKKRPVAVCVTSGTAVGELLPAAMEAYYTETPLIFVTADRPKRYRFTGAPQTANQENLFGVYTSHFEDIESGTPIRIFNWSMQKPAHLNICLEESYHHDYSRFPEIDLFLSREVAYQPIQAKEPGVLIELFEKANNPLVVVGTLLEEEVSIVRETLIKWDLPVILESNSCLRNDPSLDHLSIKPYNNLLKMCRDAGYPIDAIIRIGGIPTVRLWRDLEDLQDSIEVVSISRLPFSGLPNGKLIHGDLNFFFRSIGNQIPNPGHGNFEKLLSNARNKEQFVLRSFEKYPNSEPALVYKLSLIIAKEASVYLGNSMPIREWDLFASNNAPYKKIRSSKGLNGIDGQVSTFLGLTLDEPGEHWGVVGDLTALYDLSAPWIANKKSSYKLVIINNNGGQIFARKKLNQYIINPHPFSFKAWADLYYFPYEKWEDIPRESLPTEGLSIIEMVPKLSQTNAFWEEFESYD</sequence>
<evidence type="ECO:0000256" key="3">
    <source>
        <dbReference type="ARBA" id="ARBA00022723"/>
    </source>
</evidence>
<dbReference type="InterPro" id="IPR012001">
    <property type="entry name" value="Thiamin_PyroP_enz_TPP-bd_dom"/>
</dbReference>
<organism evidence="8 9">
    <name type="scientific">Candidatus Criblamydia sequanensis CRIB-18</name>
    <dbReference type="NCBI Taxonomy" id="1437425"/>
    <lineage>
        <taxon>Bacteria</taxon>
        <taxon>Pseudomonadati</taxon>
        <taxon>Chlamydiota</taxon>
        <taxon>Chlamydiia</taxon>
        <taxon>Parachlamydiales</taxon>
        <taxon>Candidatus Criblamydiaceae</taxon>
        <taxon>Candidatus Criblamydia</taxon>
    </lineage>
</organism>
<dbReference type="Gene3D" id="3.40.50.970">
    <property type="match status" value="2"/>
</dbReference>
<reference evidence="8" key="1">
    <citation type="submission" date="2013-12" db="EMBL/GenBank/DDBJ databases">
        <authorList>
            <person name="Linke B."/>
        </authorList>
    </citation>
    <scope>NUCLEOTIDE SEQUENCE [LARGE SCALE GENOMIC DNA]</scope>
    <source>
        <strain evidence="8">CRIB-18</strain>
    </source>
</reference>
<dbReference type="SUPFAM" id="SSF52467">
    <property type="entry name" value="DHS-like NAD/FAD-binding domain"/>
    <property type="match status" value="1"/>
</dbReference>
<dbReference type="Gene3D" id="3.40.50.1220">
    <property type="entry name" value="TPP-binding domain"/>
    <property type="match status" value="1"/>
</dbReference>
<evidence type="ECO:0000313" key="9">
    <source>
        <dbReference type="Proteomes" id="UP000031552"/>
    </source>
</evidence>
<proteinExistence type="predicted"/>
<dbReference type="GO" id="GO:0009234">
    <property type="term" value="P:menaquinone biosynthetic process"/>
    <property type="evidence" value="ECO:0007669"/>
    <property type="project" value="UniProtKB-KW"/>
</dbReference>
<name>A0A090D1R1_9BACT</name>
<dbReference type="PANTHER" id="PTHR42916">
    <property type="entry name" value="2-SUCCINYL-5-ENOLPYRUVYL-6-HYDROXY-3-CYCLOHEXENE-1-CARBOXYLATE SYNTHASE"/>
    <property type="match status" value="1"/>
</dbReference>
<comment type="caution">
    <text evidence="8">The sequence shown here is derived from an EMBL/GenBank/DDBJ whole genome shotgun (WGS) entry which is preliminary data.</text>
</comment>
<dbReference type="eggNOG" id="COG1165">
    <property type="taxonomic scope" value="Bacteria"/>
</dbReference>
<evidence type="ECO:0000256" key="4">
    <source>
        <dbReference type="ARBA" id="ARBA00022842"/>
    </source>
</evidence>
<keyword evidence="5" id="KW-0786">Thiamine pyrophosphate</keyword>
<dbReference type="AlphaFoldDB" id="A0A090D1R1"/>
<keyword evidence="3" id="KW-0479">Metal-binding</keyword>